<dbReference type="Proteomes" id="UP000553632">
    <property type="component" value="Unassembled WGS sequence"/>
</dbReference>
<evidence type="ECO:0000313" key="1">
    <source>
        <dbReference type="EMBL" id="KAF4677348.1"/>
    </source>
</evidence>
<comment type="caution">
    <text evidence="2">The sequence shown here is derived from an EMBL/GenBank/DDBJ whole genome shotgun (WGS) entry which is preliminary data.</text>
</comment>
<sequence>MMPIGMLQNSACYEVARLNSRGYYIYMVVDKHLSYAALLSVSESFKFGYCPSTLCSARKKRAMWSVIGLCPSTLLAVSFDSSSCCVLEADLIVMTCFSRRIVNRGQDTLYTMNSRRRVCVCMIILLIESIKQL</sequence>
<organism evidence="2 3">
    <name type="scientific">Perkinsus olseni</name>
    <name type="common">Perkinsus atlanticus</name>
    <dbReference type="NCBI Taxonomy" id="32597"/>
    <lineage>
        <taxon>Eukaryota</taxon>
        <taxon>Sar</taxon>
        <taxon>Alveolata</taxon>
        <taxon>Perkinsozoa</taxon>
        <taxon>Perkinsea</taxon>
        <taxon>Perkinsida</taxon>
        <taxon>Perkinsidae</taxon>
        <taxon>Perkinsus</taxon>
    </lineage>
</organism>
<reference evidence="3 4" key="1">
    <citation type="submission" date="2020-04" db="EMBL/GenBank/DDBJ databases">
        <title>Perkinsus olseni comparative genomics.</title>
        <authorList>
            <person name="Bogema D.R."/>
        </authorList>
    </citation>
    <scope>NUCLEOTIDE SEQUENCE [LARGE SCALE GENOMIC DNA]</scope>
    <source>
        <strain evidence="1">ATCC PRA-205</strain>
        <strain evidence="2 3">ATCC PRA-207</strain>
    </source>
</reference>
<protein>
    <submittedName>
        <fullName evidence="2">Uncharacterized protein</fullName>
    </submittedName>
</protein>
<dbReference type="AlphaFoldDB" id="A0A7J6S1H3"/>
<keyword evidence="3" id="KW-1185">Reference proteome</keyword>
<dbReference type="Proteomes" id="UP000574390">
    <property type="component" value="Unassembled WGS sequence"/>
</dbReference>
<evidence type="ECO:0000313" key="3">
    <source>
        <dbReference type="Proteomes" id="UP000553632"/>
    </source>
</evidence>
<dbReference type="EMBL" id="JABANM010038288">
    <property type="protein sequence ID" value="KAF4677348.1"/>
    <property type="molecule type" value="Genomic_DNA"/>
</dbReference>
<accession>A0A7J6S1H3</accession>
<evidence type="ECO:0000313" key="2">
    <source>
        <dbReference type="EMBL" id="KAF4726376.1"/>
    </source>
</evidence>
<name>A0A7J6S1H3_PEROL</name>
<proteinExistence type="predicted"/>
<dbReference type="EMBL" id="JABANO010021707">
    <property type="protein sequence ID" value="KAF4726376.1"/>
    <property type="molecule type" value="Genomic_DNA"/>
</dbReference>
<evidence type="ECO:0000313" key="4">
    <source>
        <dbReference type="Proteomes" id="UP000574390"/>
    </source>
</evidence>
<gene>
    <name evidence="1" type="ORF">FOZ62_013161</name>
    <name evidence="2" type="ORF">FOZ63_018962</name>
</gene>